<name>A0ABY4PDY5_9LACO</name>
<evidence type="ECO:0000313" key="2">
    <source>
        <dbReference type="EMBL" id="UQS83731.1"/>
    </source>
</evidence>
<organism evidence="2 3">
    <name type="scientific">Bombilactobacillus thymidiniphilus</name>
    <dbReference type="NCBI Taxonomy" id="2923363"/>
    <lineage>
        <taxon>Bacteria</taxon>
        <taxon>Bacillati</taxon>
        <taxon>Bacillota</taxon>
        <taxon>Bacilli</taxon>
        <taxon>Lactobacillales</taxon>
        <taxon>Lactobacillaceae</taxon>
        <taxon>Bombilactobacillus</taxon>
    </lineage>
</organism>
<sequence length="63" mass="6977">MKYLITLFWTVVYGQIIGYLGAALTKTQYSVNNCLVISLIFGVIFCLLAAILNSEAKDTKKSN</sequence>
<keyword evidence="1" id="KW-0812">Transmembrane</keyword>
<proteinExistence type="predicted"/>
<keyword evidence="1" id="KW-1133">Transmembrane helix</keyword>
<dbReference type="Pfam" id="PF11151">
    <property type="entry name" value="DUF2929"/>
    <property type="match status" value="1"/>
</dbReference>
<dbReference type="Proteomes" id="UP000831947">
    <property type="component" value="Chromosome"/>
</dbReference>
<evidence type="ECO:0000256" key="1">
    <source>
        <dbReference type="SAM" id="Phobius"/>
    </source>
</evidence>
<accession>A0ABY4PDY5</accession>
<dbReference type="RefSeq" id="WP_249512916.1">
    <property type="nucleotide sequence ID" value="NZ_CP093365.1"/>
</dbReference>
<keyword evidence="3" id="KW-1185">Reference proteome</keyword>
<dbReference type="InterPro" id="IPR021324">
    <property type="entry name" value="DUF2929"/>
</dbReference>
<keyword evidence="1" id="KW-0472">Membrane</keyword>
<reference evidence="2 3" key="1">
    <citation type="journal article" date="2022" name="Int. J. Syst. Evol. Microbiol.">
        <title>Apilactobacillus apisilvae sp. nov., Nicolia spurrieriana gen. nov. sp. nov., Bombilactobacillus folatiphilus sp. nov. and Bombilactobacillus thymidiniphilus sp. nov., four new lactic acid bacterial isolates from stingless bees Tetragonula carbonaria and Austroplebeia australis.</title>
        <authorList>
            <person name="Oliphant S.A."/>
            <person name="Watson-Haigh N.S."/>
            <person name="Sumby K.M."/>
            <person name="Gardner J."/>
            <person name="Groom S."/>
            <person name="Jiranek V."/>
        </authorList>
    </citation>
    <scope>NUCLEOTIDE SEQUENCE [LARGE SCALE GENOMIC DNA]</scope>
    <source>
        <strain evidence="2 3">SG4_A1</strain>
    </source>
</reference>
<dbReference type="EMBL" id="CP093365">
    <property type="protein sequence ID" value="UQS83731.1"/>
    <property type="molecule type" value="Genomic_DNA"/>
</dbReference>
<evidence type="ECO:0000313" key="3">
    <source>
        <dbReference type="Proteomes" id="UP000831947"/>
    </source>
</evidence>
<feature type="transmembrane region" description="Helical" evidence="1">
    <location>
        <begin position="30"/>
        <end position="52"/>
    </location>
</feature>
<gene>
    <name evidence="2" type="ORF">MOO47_00580</name>
</gene>
<protein>
    <submittedName>
        <fullName evidence="2">YjzD family protein</fullName>
    </submittedName>
</protein>